<keyword evidence="3" id="KW-1185">Reference proteome</keyword>
<evidence type="ECO:0000259" key="1">
    <source>
        <dbReference type="PROSITE" id="PS51154"/>
    </source>
</evidence>
<dbReference type="PROSITE" id="PS51154">
    <property type="entry name" value="MACRO"/>
    <property type="match status" value="1"/>
</dbReference>
<dbReference type="EMBL" id="JAIWYP010000008">
    <property type="protein sequence ID" value="KAH3788631.1"/>
    <property type="molecule type" value="Genomic_DNA"/>
</dbReference>
<evidence type="ECO:0000313" key="2">
    <source>
        <dbReference type="EMBL" id="KAH3788631.1"/>
    </source>
</evidence>
<dbReference type="Gene3D" id="3.40.220.10">
    <property type="entry name" value="Leucine Aminopeptidase, subunit E, domain 1"/>
    <property type="match status" value="1"/>
</dbReference>
<organism evidence="2 3">
    <name type="scientific">Dreissena polymorpha</name>
    <name type="common">Zebra mussel</name>
    <name type="synonym">Mytilus polymorpha</name>
    <dbReference type="NCBI Taxonomy" id="45954"/>
    <lineage>
        <taxon>Eukaryota</taxon>
        <taxon>Metazoa</taxon>
        <taxon>Spiralia</taxon>
        <taxon>Lophotrochozoa</taxon>
        <taxon>Mollusca</taxon>
        <taxon>Bivalvia</taxon>
        <taxon>Autobranchia</taxon>
        <taxon>Heteroconchia</taxon>
        <taxon>Euheterodonta</taxon>
        <taxon>Imparidentia</taxon>
        <taxon>Neoheterodontei</taxon>
        <taxon>Myida</taxon>
        <taxon>Dreissenoidea</taxon>
        <taxon>Dreissenidae</taxon>
        <taxon>Dreissena</taxon>
    </lineage>
</organism>
<sequence>MHLSTVLTTFRGTRALNDGDVIVCEAGLLPFKYVVHSVISKPVYTASQRNLTRLDNINTQVLAMANQLKVKVLAMPLIGTGNALIEHFRLL</sequence>
<dbReference type="AlphaFoldDB" id="A0A9D4IUG8"/>
<reference evidence="2" key="2">
    <citation type="submission" date="2020-11" db="EMBL/GenBank/DDBJ databases">
        <authorList>
            <person name="McCartney M.A."/>
            <person name="Auch B."/>
            <person name="Kono T."/>
            <person name="Mallez S."/>
            <person name="Becker A."/>
            <person name="Gohl D.M."/>
            <person name="Silverstein K.A.T."/>
            <person name="Koren S."/>
            <person name="Bechman K.B."/>
            <person name="Herman A."/>
            <person name="Abrahante J.E."/>
            <person name="Garbe J."/>
        </authorList>
    </citation>
    <scope>NUCLEOTIDE SEQUENCE</scope>
    <source>
        <strain evidence="2">Duluth1</strain>
        <tissue evidence="2">Whole animal</tissue>
    </source>
</reference>
<accession>A0A9D4IUG8</accession>
<name>A0A9D4IUG8_DREPO</name>
<gene>
    <name evidence="2" type="ORF">DPMN_166778</name>
</gene>
<reference evidence="2" key="1">
    <citation type="journal article" date="2019" name="bioRxiv">
        <title>The Genome of the Zebra Mussel, Dreissena polymorpha: A Resource for Invasive Species Research.</title>
        <authorList>
            <person name="McCartney M.A."/>
            <person name="Auch B."/>
            <person name="Kono T."/>
            <person name="Mallez S."/>
            <person name="Zhang Y."/>
            <person name="Obille A."/>
            <person name="Becker A."/>
            <person name="Abrahante J.E."/>
            <person name="Garbe J."/>
            <person name="Badalamenti J.P."/>
            <person name="Herman A."/>
            <person name="Mangelson H."/>
            <person name="Liachko I."/>
            <person name="Sullivan S."/>
            <person name="Sone E.D."/>
            <person name="Koren S."/>
            <person name="Silverstein K.A.T."/>
            <person name="Beckman K.B."/>
            <person name="Gohl D.M."/>
        </authorList>
    </citation>
    <scope>NUCLEOTIDE SEQUENCE</scope>
    <source>
        <strain evidence="2">Duluth1</strain>
        <tissue evidence="2">Whole animal</tissue>
    </source>
</reference>
<evidence type="ECO:0000313" key="3">
    <source>
        <dbReference type="Proteomes" id="UP000828390"/>
    </source>
</evidence>
<feature type="domain" description="Macro" evidence="1">
    <location>
        <begin position="1"/>
        <end position="91"/>
    </location>
</feature>
<dbReference type="InterPro" id="IPR002589">
    <property type="entry name" value="Macro_dom"/>
</dbReference>
<protein>
    <recommendedName>
        <fullName evidence="1">Macro domain-containing protein</fullName>
    </recommendedName>
</protein>
<proteinExistence type="predicted"/>
<dbReference type="Proteomes" id="UP000828390">
    <property type="component" value="Unassembled WGS sequence"/>
</dbReference>
<dbReference type="Pfam" id="PF01661">
    <property type="entry name" value="Macro"/>
    <property type="match status" value="1"/>
</dbReference>
<dbReference type="InterPro" id="IPR043472">
    <property type="entry name" value="Macro_dom-like"/>
</dbReference>
<comment type="caution">
    <text evidence="2">The sequence shown here is derived from an EMBL/GenBank/DDBJ whole genome shotgun (WGS) entry which is preliminary data.</text>
</comment>
<dbReference type="SUPFAM" id="SSF52949">
    <property type="entry name" value="Macro domain-like"/>
    <property type="match status" value="1"/>
</dbReference>